<dbReference type="InterPro" id="IPR051534">
    <property type="entry name" value="CBASS_pafABC_assoc_protein"/>
</dbReference>
<dbReference type="RefSeq" id="WP_078684232.1">
    <property type="nucleotide sequence ID" value="NZ_FUYA01000002.1"/>
</dbReference>
<dbReference type="GO" id="GO:0006355">
    <property type="term" value="P:regulation of DNA-templated transcription"/>
    <property type="evidence" value="ECO:0007669"/>
    <property type="project" value="InterPro"/>
</dbReference>
<dbReference type="InterPro" id="IPR057727">
    <property type="entry name" value="WCX_dom"/>
</dbReference>
<dbReference type="Pfam" id="PF13280">
    <property type="entry name" value="WYL"/>
    <property type="match status" value="1"/>
</dbReference>
<dbReference type="STRING" id="1121442.SAMN02745702_00930"/>
<dbReference type="InterPro" id="IPR036388">
    <property type="entry name" value="WH-like_DNA-bd_sf"/>
</dbReference>
<keyword evidence="2" id="KW-0238">DNA-binding</keyword>
<organism evidence="2 3">
    <name type="scientific">Desulfobaculum bizertense DSM 18034</name>
    <dbReference type="NCBI Taxonomy" id="1121442"/>
    <lineage>
        <taxon>Bacteria</taxon>
        <taxon>Pseudomonadati</taxon>
        <taxon>Thermodesulfobacteriota</taxon>
        <taxon>Desulfovibrionia</taxon>
        <taxon>Desulfovibrionales</taxon>
        <taxon>Desulfovibrionaceae</taxon>
        <taxon>Desulfobaculum</taxon>
    </lineage>
</organism>
<dbReference type="Pfam" id="PF25583">
    <property type="entry name" value="WCX"/>
    <property type="match status" value="1"/>
</dbReference>
<dbReference type="SUPFAM" id="SSF46785">
    <property type="entry name" value="Winged helix' DNA-binding domain"/>
    <property type="match status" value="1"/>
</dbReference>
<feature type="domain" description="HTH iclR-type" evidence="1">
    <location>
        <begin position="5"/>
        <end position="69"/>
    </location>
</feature>
<dbReference type="PANTHER" id="PTHR34580">
    <property type="match status" value="1"/>
</dbReference>
<proteinExistence type="predicted"/>
<gene>
    <name evidence="2" type="ORF">SAMN02745702_00930</name>
</gene>
<sequence length="321" mass="37557">MSKKSTRVEKVFNILEYLSFIGGSALCSDMTRELGISKSTLNEILNFLKDQGYVNIEKDKGVNKYRLEKRVVWQDRILDPDEVQAVQFCTDMCSELLFGGRQEKAWKGLRKYYQNMSRDSEHVVGSKMRHSFKGRVDYSDKSKILDVLFDSLSLQRWVHIDYKKINSDRAVGYKIMPVDIIVQNNALYLDAVYDDPRSPERKRRSFAVCRICNAELCKDRFKNGVEPERKCLYGLNYGPAIDVKVRYDRFVKIYVEERVWGENMLYEKEQDGSFTLSFKTASKLELESWVLSFGEHMECLEPLECREHIKKRMGAALNKYT</sequence>
<accession>A0A1T4VSQ8</accession>
<dbReference type="Proteomes" id="UP000189733">
    <property type="component" value="Unassembled WGS sequence"/>
</dbReference>
<evidence type="ECO:0000259" key="1">
    <source>
        <dbReference type="PROSITE" id="PS51077"/>
    </source>
</evidence>
<protein>
    <submittedName>
        <fullName evidence="2">Predicted DNA-binding transcriptional regulator YafY, contains an HTH and WYL domains</fullName>
    </submittedName>
</protein>
<dbReference type="InterPro" id="IPR026881">
    <property type="entry name" value="WYL_dom"/>
</dbReference>
<keyword evidence="3" id="KW-1185">Reference proteome</keyword>
<dbReference type="EMBL" id="FUYA01000002">
    <property type="protein sequence ID" value="SKA67996.1"/>
    <property type="molecule type" value="Genomic_DNA"/>
</dbReference>
<evidence type="ECO:0000313" key="3">
    <source>
        <dbReference type="Proteomes" id="UP000189733"/>
    </source>
</evidence>
<dbReference type="Gene3D" id="1.10.10.10">
    <property type="entry name" value="Winged helix-like DNA-binding domain superfamily/Winged helix DNA-binding domain"/>
    <property type="match status" value="1"/>
</dbReference>
<dbReference type="GO" id="GO:0003677">
    <property type="term" value="F:DNA binding"/>
    <property type="evidence" value="ECO:0007669"/>
    <property type="project" value="UniProtKB-KW"/>
</dbReference>
<dbReference type="AlphaFoldDB" id="A0A1T4VSQ8"/>
<evidence type="ECO:0000313" key="2">
    <source>
        <dbReference type="EMBL" id="SKA67996.1"/>
    </source>
</evidence>
<reference evidence="2 3" key="1">
    <citation type="submission" date="2017-02" db="EMBL/GenBank/DDBJ databases">
        <authorList>
            <person name="Peterson S.W."/>
        </authorList>
    </citation>
    <scope>NUCLEOTIDE SEQUENCE [LARGE SCALE GENOMIC DNA]</scope>
    <source>
        <strain evidence="2 3">DSM 18034</strain>
    </source>
</reference>
<name>A0A1T4VSQ8_9BACT</name>
<dbReference type="OrthoDB" id="5417724at2"/>
<dbReference type="InterPro" id="IPR005471">
    <property type="entry name" value="Tscrpt_reg_IclR_N"/>
</dbReference>
<dbReference type="PROSITE" id="PS51077">
    <property type="entry name" value="HTH_ICLR"/>
    <property type="match status" value="1"/>
</dbReference>
<dbReference type="PANTHER" id="PTHR34580:SF1">
    <property type="entry name" value="PROTEIN PAFC"/>
    <property type="match status" value="1"/>
</dbReference>
<dbReference type="PROSITE" id="PS52050">
    <property type="entry name" value="WYL"/>
    <property type="match status" value="1"/>
</dbReference>
<dbReference type="InterPro" id="IPR036390">
    <property type="entry name" value="WH_DNA-bd_sf"/>
</dbReference>